<evidence type="ECO:0000256" key="1">
    <source>
        <dbReference type="SAM" id="MobiDB-lite"/>
    </source>
</evidence>
<dbReference type="EMBL" id="CP106982">
    <property type="protein sequence ID" value="UYF92608.1"/>
    <property type="molecule type" value="Genomic_DNA"/>
</dbReference>
<name>A0AA46NZ51_9NOCA</name>
<protein>
    <submittedName>
        <fullName evidence="2">Uncharacterized protein</fullName>
    </submittedName>
</protein>
<feature type="region of interest" description="Disordered" evidence="1">
    <location>
        <begin position="1"/>
        <end position="44"/>
    </location>
</feature>
<evidence type="ECO:0000313" key="2">
    <source>
        <dbReference type="EMBL" id="UYF92608.1"/>
    </source>
</evidence>
<reference evidence="2" key="1">
    <citation type="submission" date="2022-09" db="EMBL/GenBank/DDBJ databases">
        <title>The genome sequence of Rhodococcus aetherivorans N1.</title>
        <authorList>
            <person name="Jiang W."/>
        </authorList>
    </citation>
    <scope>NUCLEOTIDE SEQUENCE</scope>
    <source>
        <strain evidence="2">N1</strain>
    </source>
</reference>
<sequence>MQHHEYPIFLQPGTPAEPDTTADLEADTRRHGPYDYSGLFSAPN</sequence>
<dbReference type="RefSeq" id="WP_263507416.1">
    <property type="nucleotide sequence ID" value="NZ_CP088969.1"/>
</dbReference>
<accession>A0AA46NZ51</accession>
<dbReference type="AlphaFoldDB" id="A0AA46NZ51"/>
<evidence type="ECO:0000313" key="3">
    <source>
        <dbReference type="Proteomes" id="UP001163947"/>
    </source>
</evidence>
<proteinExistence type="predicted"/>
<dbReference type="GeneID" id="83622612"/>
<gene>
    <name evidence="2" type="ORF">OCS65_19300</name>
</gene>
<organism evidence="2 3">
    <name type="scientific">Rhodococcus aetherivorans</name>
    <dbReference type="NCBI Taxonomy" id="191292"/>
    <lineage>
        <taxon>Bacteria</taxon>
        <taxon>Bacillati</taxon>
        <taxon>Actinomycetota</taxon>
        <taxon>Actinomycetes</taxon>
        <taxon>Mycobacteriales</taxon>
        <taxon>Nocardiaceae</taxon>
        <taxon>Rhodococcus</taxon>
    </lineage>
</organism>
<dbReference type="Proteomes" id="UP001163947">
    <property type="component" value="Chromosome"/>
</dbReference>